<evidence type="ECO:0000256" key="2">
    <source>
        <dbReference type="ARBA" id="ARBA00004401"/>
    </source>
</evidence>
<reference evidence="16 17" key="1">
    <citation type="journal article" date="2015" name="Genome Biol. Evol.">
        <title>Phylogenomic analyses indicate that early fungi evolved digesting cell walls of algal ancestors of land plants.</title>
        <authorList>
            <person name="Chang Y."/>
            <person name="Wang S."/>
            <person name="Sekimoto S."/>
            <person name="Aerts A.L."/>
            <person name="Choi C."/>
            <person name="Clum A."/>
            <person name="LaButti K.M."/>
            <person name="Lindquist E.A."/>
            <person name="Yee Ngan C."/>
            <person name="Ohm R.A."/>
            <person name="Salamov A.A."/>
            <person name="Grigoriev I.V."/>
            <person name="Spatafora J.W."/>
            <person name="Berbee M.L."/>
        </authorList>
    </citation>
    <scope>NUCLEOTIDE SEQUENCE [LARGE SCALE GENOMIC DNA]</scope>
    <source>
        <strain evidence="16 17">NRRL 28638</strain>
    </source>
</reference>
<evidence type="ECO:0000256" key="8">
    <source>
        <dbReference type="ARBA" id="ARBA00023180"/>
    </source>
</evidence>
<dbReference type="Proteomes" id="UP000070444">
    <property type="component" value="Unassembled WGS sequence"/>
</dbReference>
<evidence type="ECO:0000256" key="3">
    <source>
        <dbReference type="ARBA" id="ARBA00008773"/>
    </source>
</evidence>
<evidence type="ECO:0000256" key="6">
    <source>
        <dbReference type="ARBA" id="ARBA00022801"/>
    </source>
</evidence>
<gene>
    <name evidence="16" type="ORF">CONCODRAFT_80322</name>
</gene>
<evidence type="ECO:0000256" key="14">
    <source>
        <dbReference type="ARBA" id="ARBA00043078"/>
    </source>
</evidence>
<dbReference type="EMBL" id="KQ964671">
    <property type="protein sequence ID" value="KXN66981.1"/>
    <property type="molecule type" value="Genomic_DNA"/>
</dbReference>
<dbReference type="GO" id="GO:0009277">
    <property type="term" value="C:fungal-type cell wall"/>
    <property type="evidence" value="ECO:0007669"/>
    <property type="project" value="TreeGrafter"/>
</dbReference>
<evidence type="ECO:0000313" key="16">
    <source>
        <dbReference type="EMBL" id="KXN66981.1"/>
    </source>
</evidence>
<evidence type="ECO:0000256" key="15">
    <source>
        <dbReference type="SAM" id="SignalP"/>
    </source>
</evidence>
<dbReference type="GO" id="GO:0000272">
    <property type="term" value="P:polysaccharide catabolic process"/>
    <property type="evidence" value="ECO:0007669"/>
    <property type="project" value="UniProtKB-KW"/>
</dbReference>
<feature type="signal peptide" evidence="15">
    <location>
        <begin position="1"/>
        <end position="16"/>
    </location>
</feature>
<evidence type="ECO:0000256" key="13">
    <source>
        <dbReference type="ARBA" id="ARBA00042373"/>
    </source>
</evidence>
<dbReference type="STRING" id="796925.A0A137NWF1"/>
<dbReference type="InterPro" id="IPR017853">
    <property type="entry name" value="GH"/>
</dbReference>
<evidence type="ECO:0000256" key="11">
    <source>
        <dbReference type="ARBA" id="ARBA00023326"/>
    </source>
</evidence>
<keyword evidence="15" id="KW-0732">Signal</keyword>
<evidence type="ECO:0000313" key="17">
    <source>
        <dbReference type="Proteomes" id="UP000070444"/>
    </source>
</evidence>
<keyword evidence="8" id="KW-0325">Glycoprotein</keyword>
<evidence type="ECO:0000256" key="9">
    <source>
        <dbReference type="ARBA" id="ARBA00023277"/>
    </source>
</evidence>
<proteinExistence type="inferred from homology"/>
<comment type="function">
    <text evidence="12">Glucanases play a role in cell expansion during growth, in cell-cell fusion during mating, and in spore release during sporulation. This enzyme may be involved in beta-glucan degradation. Active on laminarin and lichenan.</text>
</comment>
<keyword evidence="17" id="KW-1185">Reference proteome</keyword>
<dbReference type="GO" id="GO:0071555">
    <property type="term" value="P:cell wall organization"/>
    <property type="evidence" value="ECO:0007669"/>
    <property type="project" value="UniProtKB-KW"/>
</dbReference>
<name>A0A137NWF1_CONC2</name>
<evidence type="ECO:0000256" key="7">
    <source>
        <dbReference type="ARBA" id="ARBA00023136"/>
    </source>
</evidence>
<protein>
    <recommendedName>
        <fullName evidence="4">glucan endo-1,3-beta-D-glucosidase</fullName>
        <ecNumber evidence="4">3.2.1.39</ecNumber>
    </recommendedName>
    <alternativeName>
        <fullName evidence="14">Endo-1,3-beta-glucanase btgC</fullName>
    </alternativeName>
    <alternativeName>
        <fullName evidence="13">Laminarinase btgC</fullName>
    </alternativeName>
</protein>
<dbReference type="Gene3D" id="3.20.20.80">
    <property type="entry name" value="Glycosidases"/>
    <property type="match status" value="1"/>
</dbReference>
<evidence type="ECO:0000256" key="4">
    <source>
        <dbReference type="ARBA" id="ARBA00012780"/>
    </source>
</evidence>
<keyword evidence="6 16" id="KW-0378">Hydrolase</keyword>
<dbReference type="SUPFAM" id="SSF51445">
    <property type="entry name" value="(Trans)glycosidases"/>
    <property type="match status" value="1"/>
</dbReference>
<comment type="catalytic activity">
    <reaction evidence="1">
        <text>Hydrolysis of (1-&gt;3)-beta-D-glucosidic linkages in (1-&gt;3)-beta-D-glucans.</text>
        <dbReference type="EC" id="3.2.1.39"/>
    </reaction>
</comment>
<dbReference type="GO" id="GO:0042973">
    <property type="term" value="F:glucan endo-1,3-beta-D-glucosidase activity"/>
    <property type="evidence" value="ECO:0007669"/>
    <property type="project" value="UniProtKB-EC"/>
</dbReference>
<organism evidence="16 17">
    <name type="scientific">Conidiobolus coronatus (strain ATCC 28846 / CBS 209.66 / NRRL 28638)</name>
    <name type="common">Delacroixia coronata</name>
    <dbReference type="NCBI Taxonomy" id="796925"/>
    <lineage>
        <taxon>Eukaryota</taxon>
        <taxon>Fungi</taxon>
        <taxon>Fungi incertae sedis</taxon>
        <taxon>Zoopagomycota</taxon>
        <taxon>Entomophthoromycotina</taxon>
        <taxon>Entomophthoromycetes</taxon>
        <taxon>Entomophthorales</taxon>
        <taxon>Ancylistaceae</taxon>
        <taxon>Conidiobolus</taxon>
    </lineage>
</organism>
<sequence length="310" mass="33813">MQLITVLSAFIAGIVSIPQAQEYQVQQARPFSGVTYTPYRPGSCGTPEQVASDVKNLAQYTKEIRLYSADCDQIDNVLNAIVSQGLDLQVSLGIWTRGSADRFQTELSSVGKALGNEKFRPLITRVAVGNEDLSNNVSIGTLGSNLKAAQDALKEKYKVKVGLVEVPQKYMDNAQNPAIASADFLGNNIQPYFNGFLTSAVSTQQAIPAVSEYLTKVASYFPEKEIIVTELGFPTAGSPSKDYGVCSAEAQYEFLRAARCLLKGYKVFAFEAYDSTFKNDKSYGGVEENFGILNRDGSLKAGTKQDYFQC</sequence>
<dbReference type="OrthoDB" id="77201at2759"/>
<dbReference type="PANTHER" id="PTHR16631:SF17">
    <property type="entry name" value="GLUCAN ENDO-1,3-BETA-GLUCOSIDASE BTGC"/>
    <property type="match status" value="1"/>
</dbReference>
<comment type="similarity">
    <text evidence="3">Belongs to the glycosyl hydrolase 17 family.</text>
</comment>
<accession>A0A137NWF1</accession>
<evidence type="ECO:0000256" key="1">
    <source>
        <dbReference type="ARBA" id="ARBA00000382"/>
    </source>
</evidence>
<keyword evidence="11" id="KW-0624">Polysaccharide degradation</keyword>
<keyword evidence="5" id="KW-1003">Cell membrane</keyword>
<dbReference type="GO" id="GO:0009986">
    <property type="term" value="C:cell surface"/>
    <property type="evidence" value="ECO:0007669"/>
    <property type="project" value="TreeGrafter"/>
</dbReference>
<feature type="chain" id="PRO_5007294196" description="glucan endo-1,3-beta-D-glucosidase" evidence="15">
    <location>
        <begin position="17"/>
        <end position="310"/>
    </location>
</feature>
<dbReference type="EC" id="3.2.1.39" evidence="4"/>
<keyword evidence="10" id="KW-0961">Cell wall biogenesis/degradation</keyword>
<keyword evidence="9" id="KW-0119">Carbohydrate metabolism</keyword>
<dbReference type="PANTHER" id="PTHR16631">
    <property type="entry name" value="GLUCAN 1,3-BETA-GLUCOSIDASE"/>
    <property type="match status" value="1"/>
</dbReference>
<comment type="subcellular location">
    <subcellularLocation>
        <location evidence="2">Cell membrane</location>
        <topology evidence="2">Single-pass type II membrane protein</topology>
    </subcellularLocation>
</comment>
<evidence type="ECO:0000256" key="10">
    <source>
        <dbReference type="ARBA" id="ARBA00023316"/>
    </source>
</evidence>
<evidence type="ECO:0000256" key="5">
    <source>
        <dbReference type="ARBA" id="ARBA00022475"/>
    </source>
</evidence>
<dbReference type="AlphaFoldDB" id="A0A137NWF1"/>
<evidence type="ECO:0000256" key="12">
    <source>
        <dbReference type="ARBA" id="ARBA00037649"/>
    </source>
</evidence>
<dbReference type="GO" id="GO:0005886">
    <property type="term" value="C:plasma membrane"/>
    <property type="evidence" value="ECO:0007669"/>
    <property type="project" value="UniProtKB-SubCell"/>
</dbReference>
<keyword evidence="7" id="KW-0472">Membrane</keyword>
<dbReference type="GO" id="GO:0005576">
    <property type="term" value="C:extracellular region"/>
    <property type="evidence" value="ECO:0007669"/>
    <property type="project" value="TreeGrafter"/>
</dbReference>
<dbReference type="InterPro" id="IPR050732">
    <property type="entry name" value="Beta-glucan_modifiers"/>
</dbReference>